<dbReference type="AlphaFoldDB" id="A0A1S1R1Y4"/>
<dbReference type="GO" id="GO:0006508">
    <property type="term" value="P:proteolysis"/>
    <property type="evidence" value="ECO:0007669"/>
    <property type="project" value="UniProtKB-KW"/>
</dbReference>
<keyword evidence="3" id="KW-1185">Reference proteome</keyword>
<feature type="region of interest" description="Disordered" evidence="1">
    <location>
        <begin position="1"/>
        <end position="21"/>
    </location>
</feature>
<name>A0A1S1R1Y4_9ACTN</name>
<comment type="caution">
    <text evidence="2">The sequence shown here is derived from an EMBL/GenBank/DDBJ whole genome shotgun (WGS) entry which is preliminary data.</text>
</comment>
<dbReference type="OrthoDB" id="5168289at2"/>
<dbReference type="Proteomes" id="UP000179627">
    <property type="component" value="Unassembled WGS sequence"/>
</dbReference>
<dbReference type="InterPro" id="IPR007343">
    <property type="entry name" value="Uncharacterised_pept_Zn_put"/>
</dbReference>
<keyword evidence="2" id="KW-0378">Hydrolase</keyword>
<organism evidence="2 3">
    <name type="scientific">Parafrankia colletiae</name>
    <dbReference type="NCBI Taxonomy" id="573497"/>
    <lineage>
        <taxon>Bacteria</taxon>
        <taxon>Bacillati</taxon>
        <taxon>Actinomycetota</taxon>
        <taxon>Actinomycetes</taxon>
        <taxon>Frankiales</taxon>
        <taxon>Frankiaceae</taxon>
        <taxon>Parafrankia</taxon>
    </lineage>
</organism>
<evidence type="ECO:0000313" key="3">
    <source>
        <dbReference type="Proteomes" id="UP000179627"/>
    </source>
</evidence>
<evidence type="ECO:0000256" key="1">
    <source>
        <dbReference type="SAM" id="MobiDB-lite"/>
    </source>
</evidence>
<keyword evidence="2" id="KW-0482">Metalloprotease</keyword>
<keyword evidence="2" id="KW-0645">Protease</keyword>
<dbReference type="EMBL" id="MBLM01000102">
    <property type="protein sequence ID" value="OHV39535.1"/>
    <property type="molecule type" value="Genomic_DNA"/>
</dbReference>
<evidence type="ECO:0000313" key="2">
    <source>
        <dbReference type="EMBL" id="OHV39535.1"/>
    </source>
</evidence>
<sequence length="237" mass="24975">MFASWTGLPPGTGAVAQAQTPGTACGGRIESNEDVTTLITEPADCPGSVNGYWRGQLGTSWSQPHYVPYRNGEIPAIACAEGVDDPRVFADNALYCTLDDTVAYSMDFMAQLSQTGGPSYPAFVIMHELGHRADKLSGTLGPVSRAEENQADCHAGSQARYAVDAGRLTSNEAVNGSMLFYSLGDTRGGWFDQEGSSAPDAHGTPAQRAQSFSLGYQQGITTCRHIGQSPDGSVSTV</sequence>
<protein>
    <submittedName>
        <fullName evidence="2">Metalloprotease</fullName>
    </submittedName>
</protein>
<dbReference type="Pfam" id="PF04228">
    <property type="entry name" value="Zn_peptidase"/>
    <property type="match status" value="1"/>
</dbReference>
<reference evidence="3" key="1">
    <citation type="submission" date="2016-07" db="EMBL/GenBank/DDBJ databases">
        <title>Sequence Frankia sp. strain CcI1.17.</title>
        <authorList>
            <person name="Ghodhbane-Gtari F."/>
            <person name="Swanson E."/>
            <person name="Gueddou A."/>
            <person name="Morris K."/>
            <person name="Hezbri K."/>
            <person name="Ktari A."/>
            <person name="Nouioui I."/>
            <person name="Abebe-Akele F."/>
            <person name="Simpson S."/>
            <person name="Thomas K."/>
            <person name="Gtari M."/>
            <person name="Tisa L.S."/>
            <person name="Hurst S."/>
        </authorList>
    </citation>
    <scope>NUCLEOTIDE SEQUENCE [LARGE SCALE GENOMIC DNA]</scope>
    <source>
        <strain evidence="3">Cc1.17</strain>
    </source>
</reference>
<proteinExistence type="predicted"/>
<dbReference type="GO" id="GO:0008237">
    <property type="term" value="F:metallopeptidase activity"/>
    <property type="evidence" value="ECO:0007669"/>
    <property type="project" value="UniProtKB-KW"/>
</dbReference>
<gene>
    <name evidence="2" type="ORF">CC117_14770</name>
</gene>
<accession>A0A1S1R1Y4</accession>